<gene>
    <name evidence="2" type="primary">icmT</name>
    <name evidence="2" type="ORF">Q2T77_29425</name>
</gene>
<dbReference type="NCBIfam" id="NF038220">
    <property type="entry name" value="IcmT_TraK"/>
    <property type="match status" value="1"/>
</dbReference>
<evidence type="ECO:0000313" key="2">
    <source>
        <dbReference type="EMBL" id="MDO1536414.1"/>
    </source>
</evidence>
<protein>
    <submittedName>
        <fullName evidence="2">IcmT/TraK family protein</fullName>
    </submittedName>
</protein>
<comment type="caution">
    <text evidence="2">The sequence shown here is derived from an EMBL/GenBank/DDBJ whole genome shotgun (WGS) entry which is preliminary data.</text>
</comment>
<evidence type="ECO:0000256" key="1">
    <source>
        <dbReference type="SAM" id="Phobius"/>
    </source>
</evidence>
<dbReference type="RefSeq" id="WP_301814460.1">
    <property type="nucleotide sequence ID" value="NZ_JAUJZH010000027.1"/>
</dbReference>
<keyword evidence="3" id="KW-1185">Reference proteome</keyword>
<accession>A0ABT8SBX4</accession>
<dbReference type="Proteomes" id="UP001169027">
    <property type="component" value="Unassembled WGS sequence"/>
</dbReference>
<keyword evidence="1" id="KW-0812">Transmembrane</keyword>
<reference evidence="2" key="1">
    <citation type="submission" date="2023-06" db="EMBL/GenBank/DDBJ databases">
        <authorList>
            <person name="Jiang Y."/>
            <person name="Liu Q."/>
        </authorList>
    </citation>
    <scope>NUCLEOTIDE SEQUENCE</scope>
    <source>
        <strain evidence="2">CGMCC 1.12090</strain>
    </source>
</reference>
<name>A0ABT8SBX4_9BURK</name>
<dbReference type="InterPro" id="IPR047756">
    <property type="entry name" value="IcmT-like"/>
</dbReference>
<organism evidence="2 3">
    <name type="scientific">Variovorax ginsengisoli</name>
    <dbReference type="NCBI Taxonomy" id="363844"/>
    <lineage>
        <taxon>Bacteria</taxon>
        <taxon>Pseudomonadati</taxon>
        <taxon>Pseudomonadota</taxon>
        <taxon>Betaproteobacteria</taxon>
        <taxon>Burkholderiales</taxon>
        <taxon>Comamonadaceae</taxon>
        <taxon>Variovorax</taxon>
    </lineage>
</organism>
<evidence type="ECO:0000313" key="3">
    <source>
        <dbReference type="Proteomes" id="UP001169027"/>
    </source>
</evidence>
<feature type="transmembrane region" description="Helical" evidence="1">
    <location>
        <begin position="35"/>
        <end position="55"/>
    </location>
</feature>
<sequence>MSSSYWPRTGKSYRIPGTPLPPQAGAPMVLSLFYFSWWTLAIAFAVCAIFGYASYKNRTILWALRRLRSKMRSGVIAARPRFYRQRFTFDQQLGDIDFRVRGKK</sequence>
<proteinExistence type="predicted"/>
<dbReference type="EMBL" id="JAUKVY010000027">
    <property type="protein sequence ID" value="MDO1536414.1"/>
    <property type="molecule type" value="Genomic_DNA"/>
</dbReference>
<keyword evidence="1" id="KW-0472">Membrane</keyword>
<keyword evidence="1" id="KW-1133">Transmembrane helix</keyword>